<evidence type="ECO:0000313" key="2">
    <source>
        <dbReference type="EMBL" id="ETM00935.1"/>
    </source>
</evidence>
<organism evidence="2">
    <name type="scientific">Phytophthora nicotianae</name>
    <name type="common">Potato buckeye rot agent</name>
    <name type="synonym">Phytophthora parasitica</name>
    <dbReference type="NCBI Taxonomy" id="4792"/>
    <lineage>
        <taxon>Eukaryota</taxon>
        <taxon>Sar</taxon>
        <taxon>Stramenopiles</taxon>
        <taxon>Oomycota</taxon>
        <taxon>Peronosporomycetes</taxon>
        <taxon>Peronosporales</taxon>
        <taxon>Peronosporaceae</taxon>
        <taxon>Phytophthora</taxon>
    </lineage>
</organism>
<protein>
    <submittedName>
        <fullName evidence="2">Uncharacterized protein</fullName>
    </submittedName>
</protein>
<sequence>MSGRVPPPRRSASPSTHCECTSSSVSSRSCVW</sequence>
<proteinExistence type="predicted"/>
<feature type="region of interest" description="Disordered" evidence="1">
    <location>
        <begin position="1"/>
        <end position="32"/>
    </location>
</feature>
<name>W2LW73_PHYNI</name>
<gene>
    <name evidence="2" type="ORF">L917_02410</name>
</gene>
<evidence type="ECO:0000256" key="1">
    <source>
        <dbReference type="SAM" id="MobiDB-lite"/>
    </source>
</evidence>
<reference evidence="2" key="1">
    <citation type="submission" date="2013-11" db="EMBL/GenBank/DDBJ databases">
        <title>The Genome Sequence of Phytophthora parasitica CHvinca01.</title>
        <authorList>
            <consortium name="The Broad Institute Genomics Platform"/>
            <person name="Russ C."/>
            <person name="Tyler B."/>
            <person name="Panabieres F."/>
            <person name="Shan W."/>
            <person name="Tripathy S."/>
            <person name="Grunwald N."/>
            <person name="Machado M."/>
            <person name="Johnson C.S."/>
            <person name="Arredondo F."/>
            <person name="Hong C."/>
            <person name="Coffey M."/>
            <person name="Young S.K."/>
            <person name="Zeng Q."/>
            <person name="Gargeya S."/>
            <person name="Fitzgerald M."/>
            <person name="Abouelleil A."/>
            <person name="Alvarado L."/>
            <person name="Chapman S.B."/>
            <person name="Gainer-Dewar J."/>
            <person name="Goldberg J."/>
            <person name="Griggs A."/>
            <person name="Gujja S."/>
            <person name="Hansen M."/>
            <person name="Howarth C."/>
            <person name="Imamovic A."/>
            <person name="Ireland A."/>
            <person name="Larimer J."/>
            <person name="McCowan C."/>
            <person name="Murphy C."/>
            <person name="Pearson M."/>
            <person name="Poon T.W."/>
            <person name="Priest M."/>
            <person name="Roberts A."/>
            <person name="Saif S."/>
            <person name="Shea T."/>
            <person name="Sykes S."/>
            <person name="Wortman J."/>
            <person name="Nusbaum C."/>
            <person name="Birren B."/>
        </authorList>
    </citation>
    <scope>NUCLEOTIDE SEQUENCE [LARGE SCALE GENOMIC DNA]</scope>
    <source>
        <strain evidence="2">CHvinca01</strain>
    </source>
</reference>
<dbReference type="AlphaFoldDB" id="W2LW73"/>
<accession>W2LW73</accession>
<dbReference type="Proteomes" id="UP000054423">
    <property type="component" value="Unassembled WGS sequence"/>
</dbReference>
<feature type="compositionally biased region" description="Low complexity" evidence="1">
    <location>
        <begin position="10"/>
        <end position="32"/>
    </location>
</feature>
<dbReference type="EMBL" id="KI677861">
    <property type="protein sequence ID" value="ETM00935.1"/>
    <property type="molecule type" value="Genomic_DNA"/>
</dbReference>